<reference evidence="2" key="1">
    <citation type="submission" date="2020-08" db="EMBL/GenBank/DDBJ databases">
        <title>Multicomponent nature underlies the extraordinary mechanical properties of spider dragline silk.</title>
        <authorList>
            <person name="Kono N."/>
            <person name="Nakamura H."/>
            <person name="Mori M."/>
            <person name="Yoshida Y."/>
            <person name="Ohtoshi R."/>
            <person name="Malay A.D."/>
            <person name="Moran D.A.P."/>
            <person name="Tomita M."/>
            <person name="Numata K."/>
            <person name="Arakawa K."/>
        </authorList>
    </citation>
    <scope>NUCLEOTIDE SEQUENCE</scope>
</reference>
<name>A0A8X7CLE7_9ARAC</name>
<keyword evidence="1" id="KW-1133">Transmembrane helix</keyword>
<gene>
    <name evidence="2" type="ORF">TNIN_439491</name>
</gene>
<comment type="caution">
    <text evidence="2">The sequence shown here is derived from an EMBL/GenBank/DDBJ whole genome shotgun (WGS) entry which is preliminary data.</text>
</comment>
<feature type="transmembrane region" description="Helical" evidence="1">
    <location>
        <begin position="56"/>
        <end position="74"/>
    </location>
</feature>
<dbReference type="AlphaFoldDB" id="A0A8X7CLE7"/>
<evidence type="ECO:0000256" key="1">
    <source>
        <dbReference type="SAM" id="Phobius"/>
    </source>
</evidence>
<keyword evidence="1" id="KW-0812">Transmembrane</keyword>
<evidence type="ECO:0000313" key="2">
    <source>
        <dbReference type="EMBL" id="GFY69980.1"/>
    </source>
</evidence>
<keyword evidence="1" id="KW-0472">Membrane</keyword>
<evidence type="ECO:0000313" key="3">
    <source>
        <dbReference type="Proteomes" id="UP000886998"/>
    </source>
</evidence>
<proteinExistence type="predicted"/>
<dbReference type="EMBL" id="BMAV01017920">
    <property type="protein sequence ID" value="GFY69980.1"/>
    <property type="molecule type" value="Genomic_DNA"/>
</dbReference>
<accession>A0A8X7CLE7</accession>
<organism evidence="2 3">
    <name type="scientific">Trichonephila inaurata madagascariensis</name>
    <dbReference type="NCBI Taxonomy" id="2747483"/>
    <lineage>
        <taxon>Eukaryota</taxon>
        <taxon>Metazoa</taxon>
        <taxon>Ecdysozoa</taxon>
        <taxon>Arthropoda</taxon>
        <taxon>Chelicerata</taxon>
        <taxon>Arachnida</taxon>
        <taxon>Araneae</taxon>
        <taxon>Araneomorphae</taxon>
        <taxon>Entelegynae</taxon>
        <taxon>Araneoidea</taxon>
        <taxon>Nephilidae</taxon>
        <taxon>Trichonephila</taxon>
        <taxon>Trichonephila inaurata</taxon>
    </lineage>
</organism>
<dbReference type="Proteomes" id="UP000886998">
    <property type="component" value="Unassembled WGS sequence"/>
</dbReference>
<sequence length="105" mass="11951">MVAIYYHLTFTKFLLTYDLCRSPGDKGEANFLNELIREVRLTPTCDKISNQNTGSYLFYLLTLTFVIYRVALAVPRNLPDNLSWPTPICDKAANGNQVKRITCEG</sequence>
<keyword evidence="3" id="KW-1185">Reference proteome</keyword>
<protein>
    <submittedName>
        <fullName evidence="2">Uncharacterized protein</fullName>
    </submittedName>
</protein>